<dbReference type="OrthoDB" id="3938460at2759"/>
<dbReference type="Proteomes" id="UP000800036">
    <property type="component" value="Unassembled WGS sequence"/>
</dbReference>
<reference evidence="1" key="1">
    <citation type="journal article" date="2020" name="Stud. Mycol.">
        <title>101 Dothideomycetes genomes: a test case for predicting lifestyles and emergence of pathogens.</title>
        <authorList>
            <person name="Haridas S."/>
            <person name="Albert R."/>
            <person name="Binder M."/>
            <person name="Bloem J."/>
            <person name="Labutti K."/>
            <person name="Salamov A."/>
            <person name="Andreopoulos B."/>
            <person name="Baker S."/>
            <person name="Barry K."/>
            <person name="Bills G."/>
            <person name="Bluhm B."/>
            <person name="Cannon C."/>
            <person name="Castanera R."/>
            <person name="Culley D."/>
            <person name="Daum C."/>
            <person name="Ezra D."/>
            <person name="Gonzalez J."/>
            <person name="Henrissat B."/>
            <person name="Kuo A."/>
            <person name="Liang C."/>
            <person name="Lipzen A."/>
            <person name="Lutzoni F."/>
            <person name="Magnuson J."/>
            <person name="Mondo S."/>
            <person name="Nolan M."/>
            <person name="Ohm R."/>
            <person name="Pangilinan J."/>
            <person name="Park H.-J."/>
            <person name="Ramirez L."/>
            <person name="Alfaro M."/>
            <person name="Sun H."/>
            <person name="Tritt A."/>
            <person name="Yoshinaga Y."/>
            <person name="Zwiers L.-H."/>
            <person name="Turgeon B."/>
            <person name="Goodwin S."/>
            <person name="Spatafora J."/>
            <person name="Crous P."/>
            <person name="Grigoriev I."/>
        </authorList>
    </citation>
    <scope>NUCLEOTIDE SEQUENCE</scope>
    <source>
        <strain evidence="1">CBS 107.79</strain>
    </source>
</reference>
<accession>A0A6A5VLM1</accession>
<evidence type="ECO:0000313" key="2">
    <source>
        <dbReference type="Proteomes" id="UP000800036"/>
    </source>
</evidence>
<proteinExistence type="predicted"/>
<evidence type="ECO:0000313" key="1">
    <source>
        <dbReference type="EMBL" id="KAF1977775.1"/>
    </source>
</evidence>
<dbReference type="AlphaFoldDB" id="A0A6A5VLM1"/>
<dbReference type="EMBL" id="ML976662">
    <property type="protein sequence ID" value="KAF1977775.1"/>
    <property type="molecule type" value="Genomic_DNA"/>
</dbReference>
<keyword evidence="2" id="KW-1185">Reference proteome</keyword>
<sequence>MSLITAIIKEIESLRPGELFSYTKVARLTARHLPPIRKIIQNFALIIAKELVASIDSNYYNADLGDKYSLYFNFLRDKIKEYDIKPYYTYNIDKKSCLIGIVSRLKRVFSRRMWEKKEVRASLQDGSR</sequence>
<organism evidence="1 2">
    <name type="scientific">Bimuria novae-zelandiae CBS 107.79</name>
    <dbReference type="NCBI Taxonomy" id="1447943"/>
    <lineage>
        <taxon>Eukaryota</taxon>
        <taxon>Fungi</taxon>
        <taxon>Dikarya</taxon>
        <taxon>Ascomycota</taxon>
        <taxon>Pezizomycotina</taxon>
        <taxon>Dothideomycetes</taxon>
        <taxon>Pleosporomycetidae</taxon>
        <taxon>Pleosporales</taxon>
        <taxon>Massarineae</taxon>
        <taxon>Didymosphaeriaceae</taxon>
        <taxon>Bimuria</taxon>
    </lineage>
</organism>
<gene>
    <name evidence="1" type="ORF">BU23DRAFT_564642</name>
</gene>
<name>A0A6A5VLM1_9PLEO</name>
<protein>
    <submittedName>
        <fullName evidence="1">Uncharacterized protein</fullName>
    </submittedName>
</protein>